<evidence type="ECO:0000256" key="1">
    <source>
        <dbReference type="SAM" id="MobiDB-lite"/>
    </source>
</evidence>
<gene>
    <name evidence="2" type="ORF">ONZ51_g13369</name>
</gene>
<evidence type="ECO:0000313" key="3">
    <source>
        <dbReference type="Proteomes" id="UP001215151"/>
    </source>
</evidence>
<accession>A0AAD7X365</accession>
<feature type="region of interest" description="Disordered" evidence="1">
    <location>
        <begin position="81"/>
        <end position="100"/>
    </location>
</feature>
<proteinExistence type="predicted"/>
<reference evidence="2" key="1">
    <citation type="submission" date="2022-11" db="EMBL/GenBank/DDBJ databases">
        <title>Genome Sequence of Cubamyces cubensis.</title>
        <authorList>
            <person name="Buettner E."/>
        </authorList>
    </citation>
    <scope>NUCLEOTIDE SEQUENCE</scope>
    <source>
        <strain evidence="2">MPL-01</strain>
    </source>
</reference>
<dbReference type="EMBL" id="JAPEVG010001141">
    <property type="protein sequence ID" value="KAJ8453847.1"/>
    <property type="molecule type" value="Genomic_DNA"/>
</dbReference>
<comment type="caution">
    <text evidence="2">The sequence shown here is derived from an EMBL/GenBank/DDBJ whole genome shotgun (WGS) entry which is preliminary data.</text>
</comment>
<evidence type="ECO:0000313" key="2">
    <source>
        <dbReference type="EMBL" id="KAJ8453847.1"/>
    </source>
</evidence>
<keyword evidence="3" id="KW-1185">Reference proteome</keyword>
<organism evidence="2 3">
    <name type="scientific">Trametes cubensis</name>
    <dbReference type="NCBI Taxonomy" id="1111947"/>
    <lineage>
        <taxon>Eukaryota</taxon>
        <taxon>Fungi</taxon>
        <taxon>Dikarya</taxon>
        <taxon>Basidiomycota</taxon>
        <taxon>Agaricomycotina</taxon>
        <taxon>Agaricomycetes</taxon>
        <taxon>Polyporales</taxon>
        <taxon>Polyporaceae</taxon>
        <taxon>Trametes</taxon>
    </lineage>
</organism>
<sequence length="215" mass="23729">MSFLSRRRRAQTPLQDSGNYANAIATSIGPASIHSVDKPPSVIRRHINLSSPLSKLTSKLSSKSRSSNLAHAPIGNVGIPFGHWRSRSPSPAPSLDIRMPTGLGRRASELGEREDFVDVSVEEPHHRRKRSISLPAAAQAARWREAMAREEAQASTGSSTSVEKTPRHIAPLSRASYYYLHLRCPPGHRFARPSVQILFASGTFCAVRRPRLARR</sequence>
<protein>
    <submittedName>
        <fullName evidence="2">Uncharacterized protein</fullName>
    </submittedName>
</protein>
<dbReference type="AlphaFoldDB" id="A0AAD7X365"/>
<name>A0AAD7X365_9APHY</name>
<dbReference type="Proteomes" id="UP001215151">
    <property type="component" value="Unassembled WGS sequence"/>
</dbReference>